<dbReference type="InterPro" id="IPR032675">
    <property type="entry name" value="LRR_dom_sf"/>
</dbReference>
<accession>A0A8X7V826</accession>
<comment type="caution">
    <text evidence="1">The sequence shown here is derived from an EMBL/GenBank/DDBJ whole genome shotgun (WGS) entry which is preliminary data.</text>
</comment>
<evidence type="ECO:0000313" key="1">
    <source>
        <dbReference type="EMBL" id="KAG2303156.1"/>
    </source>
</evidence>
<gene>
    <name evidence="1" type="ORF">Bca52824_031807</name>
</gene>
<evidence type="ECO:0008006" key="3">
    <source>
        <dbReference type="Google" id="ProtNLM"/>
    </source>
</evidence>
<reference evidence="1 2" key="1">
    <citation type="submission" date="2020-02" db="EMBL/GenBank/DDBJ databases">
        <authorList>
            <person name="Ma Q."/>
            <person name="Huang Y."/>
            <person name="Song X."/>
            <person name="Pei D."/>
        </authorList>
    </citation>
    <scope>NUCLEOTIDE SEQUENCE [LARGE SCALE GENOMIC DNA]</scope>
    <source>
        <strain evidence="1">Sxm20200214</strain>
        <tissue evidence="1">Leaf</tissue>
    </source>
</reference>
<organism evidence="1 2">
    <name type="scientific">Brassica carinata</name>
    <name type="common">Ethiopian mustard</name>
    <name type="synonym">Abyssinian cabbage</name>
    <dbReference type="NCBI Taxonomy" id="52824"/>
    <lineage>
        <taxon>Eukaryota</taxon>
        <taxon>Viridiplantae</taxon>
        <taxon>Streptophyta</taxon>
        <taxon>Embryophyta</taxon>
        <taxon>Tracheophyta</taxon>
        <taxon>Spermatophyta</taxon>
        <taxon>Magnoliopsida</taxon>
        <taxon>eudicotyledons</taxon>
        <taxon>Gunneridae</taxon>
        <taxon>Pentapetalae</taxon>
        <taxon>rosids</taxon>
        <taxon>malvids</taxon>
        <taxon>Brassicales</taxon>
        <taxon>Brassicaceae</taxon>
        <taxon>Brassiceae</taxon>
        <taxon>Brassica</taxon>
    </lineage>
</organism>
<dbReference type="AlphaFoldDB" id="A0A8X7V826"/>
<dbReference type="Proteomes" id="UP000886595">
    <property type="component" value="Unassembled WGS sequence"/>
</dbReference>
<keyword evidence="2" id="KW-1185">Reference proteome</keyword>
<proteinExistence type="predicted"/>
<evidence type="ECO:0000313" key="2">
    <source>
        <dbReference type="Proteomes" id="UP000886595"/>
    </source>
</evidence>
<dbReference type="SUPFAM" id="SSF52058">
    <property type="entry name" value="L domain-like"/>
    <property type="match status" value="1"/>
</dbReference>
<dbReference type="PANTHER" id="PTHR47186:SF3">
    <property type="entry name" value="OS09G0267800 PROTEIN"/>
    <property type="match status" value="1"/>
</dbReference>
<dbReference type="PANTHER" id="PTHR47186">
    <property type="entry name" value="LEUCINE-RICH REPEAT-CONTAINING PROTEIN 57"/>
    <property type="match status" value="1"/>
</dbReference>
<protein>
    <recommendedName>
        <fullName evidence="3">Disease resistance protein</fullName>
    </recommendedName>
</protein>
<dbReference type="EMBL" id="JAAMPC010000007">
    <property type="protein sequence ID" value="KAG2303156.1"/>
    <property type="molecule type" value="Genomic_DNA"/>
</dbReference>
<dbReference type="Gene3D" id="3.80.10.10">
    <property type="entry name" value="Ribonuclease Inhibitor"/>
    <property type="match status" value="1"/>
</dbReference>
<dbReference type="OrthoDB" id="1926275at2759"/>
<sequence>MPNIRVLNLSSTNLKEVPKQLSNLNYLRFLDLSSTEIENLPDGLEKLKNLIHLNLERTSRLRSVVGISKAPLLRVLRLRSSKCLADLNTVQIKRSPSRSSFLSLSTVRISSCDGLKELTWLLSLQTLLCLSSGVYKLQEIMNREKAAPQLQGEATLQKLETLDLSDLAYPEVRRCPNLRRLPLDSKSCDPGKTFTIQSNDKNWIKSIQWKDRATKARFKSCCLQVNLLSPLYIYSDYEQTECFIRAFP</sequence>
<name>A0A8X7V826_BRACI</name>